<name>A0A832SUY4_9EURY</name>
<dbReference type="GO" id="GO:0004534">
    <property type="term" value="F:5'-3' RNA exonuclease activity"/>
    <property type="evidence" value="ECO:0007669"/>
    <property type="project" value="TreeGrafter"/>
</dbReference>
<dbReference type="PANTHER" id="PTHR42924:SF3">
    <property type="entry name" value="POLYMERASE_HISTIDINOL PHOSPHATASE N-TERMINAL DOMAIN-CONTAINING PROTEIN"/>
    <property type="match status" value="1"/>
</dbReference>
<evidence type="ECO:0000313" key="4">
    <source>
        <dbReference type="Proteomes" id="UP000645676"/>
    </source>
</evidence>
<keyword evidence="1" id="KW-1133">Transmembrane helix</keyword>
<dbReference type="GO" id="GO:0035312">
    <property type="term" value="F:5'-3' DNA exonuclease activity"/>
    <property type="evidence" value="ECO:0007669"/>
    <property type="project" value="TreeGrafter"/>
</dbReference>
<feature type="transmembrane region" description="Helical" evidence="1">
    <location>
        <begin position="252"/>
        <end position="278"/>
    </location>
</feature>
<reference evidence="3" key="1">
    <citation type="journal article" date="2020" name="bioRxiv">
        <title>A rank-normalized archaeal taxonomy based on genome phylogeny resolves widespread incomplete and uneven classifications.</title>
        <authorList>
            <person name="Rinke C."/>
            <person name="Chuvochina M."/>
            <person name="Mussig A.J."/>
            <person name="Chaumeil P.-A."/>
            <person name="Waite D.W."/>
            <person name="Whitman W.B."/>
            <person name="Parks D.H."/>
            <person name="Hugenholtz P."/>
        </authorList>
    </citation>
    <scope>NUCLEOTIDE SEQUENCE</scope>
    <source>
        <strain evidence="3">UBA8849</strain>
    </source>
</reference>
<evidence type="ECO:0000259" key="2">
    <source>
        <dbReference type="SMART" id="SM00481"/>
    </source>
</evidence>
<gene>
    <name evidence="3" type="ORF">HA335_01360</name>
</gene>
<dbReference type="InterPro" id="IPR052018">
    <property type="entry name" value="PHP_domain"/>
</dbReference>
<feature type="domain" description="Polymerase/histidinol phosphatase N-terminal" evidence="2">
    <location>
        <begin position="3"/>
        <end position="79"/>
    </location>
</feature>
<keyword evidence="1" id="KW-0812">Transmembrane</keyword>
<accession>A0A832SUY4</accession>
<comment type="caution">
    <text evidence="3">The sequence shown here is derived from an EMBL/GenBank/DDBJ whole genome shotgun (WGS) entry which is preliminary data.</text>
</comment>
<sequence>MKADLHIHTKYSGIGKFWKLKFPDSVEEPRNILKVAKKKGIEVVAITDHNTIRGGVETKKLEKEFGVEVVIGSEIMTTEGEIIGLFLNEDIPKGLSPEETIEKIKEQGGLAIAPHPYSPICKALGDRIFDLDLDGVEVFNAYHRDGIVNNIALNKVIKNYHKKPFAFIGGSDAHIARMVGNAYTLFEGNSADDLYKAIVKKRTTYEGKPTPLYQAILWSYKVVYTSEKKLIKSLIFRIGDNTIDSIKLYKKILGVFGGFIYILTPLPIVSGFLGNYYLKKKAKEKMKEV</sequence>
<dbReference type="SUPFAM" id="SSF89550">
    <property type="entry name" value="PHP domain-like"/>
    <property type="match status" value="1"/>
</dbReference>
<dbReference type="PANTHER" id="PTHR42924">
    <property type="entry name" value="EXONUCLEASE"/>
    <property type="match status" value="1"/>
</dbReference>
<keyword evidence="1" id="KW-0472">Membrane</keyword>
<dbReference type="EMBL" id="DUJR01000005">
    <property type="protein sequence ID" value="HII59222.1"/>
    <property type="molecule type" value="Genomic_DNA"/>
</dbReference>
<evidence type="ECO:0000313" key="3">
    <source>
        <dbReference type="EMBL" id="HII59222.1"/>
    </source>
</evidence>
<evidence type="ECO:0000256" key="1">
    <source>
        <dbReference type="SAM" id="Phobius"/>
    </source>
</evidence>
<dbReference type="AlphaFoldDB" id="A0A832SUY4"/>
<dbReference type="SMART" id="SM00481">
    <property type="entry name" value="POLIIIAc"/>
    <property type="match status" value="1"/>
</dbReference>
<dbReference type="InterPro" id="IPR016195">
    <property type="entry name" value="Pol/histidinol_Pase-like"/>
</dbReference>
<dbReference type="Gene3D" id="3.20.20.140">
    <property type="entry name" value="Metal-dependent hydrolases"/>
    <property type="match status" value="1"/>
</dbReference>
<protein>
    <submittedName>
        <fullName evidence="3">PHP domain-containing protein</fullName>
    </submittedName>
</protein>
<dbReference type="Pfam" id="PF13263">
    <property type="entry name" value="PHP_C"/>
    <property type="match status" value="1"/>
</dbReference>
<organism evidence="3 4">
    <name type="scientific">Methanocaldococcus jannaschii</name>
    <dbReference type="NCBI Taxonomy" id="2190"/>
    <lineage>
        <taxon>Archaea</taxon>
        <taxon>Methanobacteriati</taxon>
        <taxon>Methanobacteriota</taxon>
        <taxon>Methanomada group</taxon>
        <taxon>Methanococci</taxon>
        <taxon>Methanococcales</taxon>
        <taxon>Methanocaldococcaceae</taxon>
        <taxon>Methanocaldococcus</taxon>
    </lineage>
</organism>
<dbReference type="CDD" id="cd07432">
    <property type="entry name" value="PHP_HisPPase"/>
    <property type="match status" value="1"/>
</dbReference>
<proteinExistence type="predicted"/>
<dbReference type="Proteomes" id="UP000645676">
    <property type="component" value="Unassembled WGS sequence"/>
</dbReference>
<dbReference type="InterPro" id="IPR003141">
    <property type="entry name" value="Pol/His_phosphatase_N"/>
</dbReference>